<dbReference type="OrthoDB" id="336088at2759"/>
<evidence type="ECO:0000313" key="5">
    <source>
        <dbReference type="EMBL" id="CBK23761.2"/>
    </source>
</evidence>
<dbReference type="InterPro" id="IPR001965">
    <property type="entry name" value="Znf_PHD"/>
</dbReference>
<keyword evidence="3" id="KW-0862">Zinc</keyword>
<dbReference type="Gene3D" id="3.30.40.10">
    <property type="entry name" value="Zinc/RING finger domain, C3HC4 (zinc finger)"/>
    <property type="match status" value="1"/>
</dbReference>
<keyword evidence="6" id="KW-1185">Reference proteome</keyword>
<dbReference type="Pfam" id="PF00628">
    <property type="entry name" value="PHD"/>
    <property type="match status" value="1"/>
</dbReference>
<dbReference type="AlphaFoldDB" id="D8M652"/>
<dbReference type="CDD" id="cd15489">
    <property type="entry name" value="PHD_SF"/>
    <property type="match status" value="1"/>
</dbReference>
<dbReference type="GeneID" id="24923264"/>
<accession>D8M652</accession>
<dbReference type="InterPro" id="IPR013083">
    <property type="entry name" value="Znf_RING/FYVE/PHD"/>
</dbReference>
<gene>
    <name evidence="5" type="ORF">GSBLH_T00007140001</name>
</gene>
<keyword evidence="1" id="KW-0479">Metal-binding</keyword>
<dbReference type="SUPFAM" id="SSF57903">
    <property type="entry name" value="FYVE/PHD zinc finger"/>
    <property type="match status" value="1"/>
</dbReference>
<dbReference type="GO" id="GO:0006357">
    <property type="term" value="P:regulation of transcription by RNA polymerase II"/>
    <property type="evidence" value="ECO:0007669"/>
    <property type="project" value="TreeGrafter"/>
</dbReference>
<evidence type="ECO:0000256" key="2">
    <source>
        <dbReference type="ARBA" id="ARBA00022771"/>
    </source>
</evidence>
<dbReference type="RefSeq" id="XP_012897809.1">
    <property type="nucleotide sequence ID" value="XM_013042355.1"/>
</dbReference>
<organism evidence="5">
    <name type="scientific">Blastocystis hominis</name>
    <dbReference type="NCBI Taxonomy" id="12968"/>
    <lineage>
        <taxon>Eukaryota</taxon>
        <taxon>Sar</taxon>
        <taxon>Stramenopiles</taxon>
        <taxon>Bigyra</taxon>
        <taxon>Opalozoa</taxon>
        <taxon>Opalinata</taxon>
        <taxon>Blastocystidae</taxon>
        <taxon>Blastocystis</taxon>
    </lineage>
</organism>
<keyword evidence="2" id="KW-0863">Zinc-finger</keyword>
<dbReference type="InParanoid" id="D8M652"/>
<name>D8M652_BLAHO</name>
<evidence type="ECO:0000256" key="1">
    <source>
        <dbReference type="ARBA" id="ARBA00022723"/>
    </source>
</evidence>
<feature type="domain" description="Zinc finger PHD-type" evidence="4">
    <location>
        <begin position="101"/>
        <end position="146"/>
    </location>
</feature>
<evidence type="ECO:0000313" key="6">
    <source>
        <dbReference type="Proteomes" id="UP000008312"/>
    </source>
</evidence>
<evidence type="ECO:0000256" key="3">
    <source>
        <dbReference type="ARBA" id="ARBA00022833"/>
    </source>
</evidence>
<sequence>MSLGASDPVSFEIRNLIRSYKQLHEQNWEQISRCLQNLQQIERFNAVSPAKFGDQLLAYFNLRQNWREILRRLRAELPPHPSLFPALFAFAEAGRWPVWRRCSVCFGPETPGELVCCVTCGIPVHRRCVGLANPTPQTVFQCDVCRFLAQNGDPRFLKCCYCTVLDGYLARTNVASPVFAHISCALFSPGGEIADFARMTPAPPGLRPQYNGLRMLNPLSVRRGVDDSYLRDYANMFPLFSLFHSKASLTSPLFPMPETLANAAGNSTYSVRNTFNKVHPYYLENSREGQLVSLFRNVECSRQKQCYSVIEPRIPANLRNYGAHCGFCSETAGEPVEYNESRGTTVETG</sequence>
<dbReference type="InterPro" id="IPR011011">
    <property type="entry name" value="Znf_FYVE_PHD"/>
</dbReference>
<proteinExistence type="predicted"/>
<dbReference type="PANTHER" id="PTHR13793:SF107">
    <property type="entry name" value="BROMODOMAIN-CONTAINING PROTEIN HOMOLOG"/>
    <property type="match status" value="1"/>
</dbReference>
<dbReference type="PANTHER" id="PTHR13793">
    <property type="entry name" value="PHD FINGER PROTEINS"/>
    <property type="match status" value="1"/>
</dbReference>
<reference evidence="5" key="1">
    <citation type="submission" date="2010-02" db="EMBL/GenBank/DDBJ databases">
        <title>Sequencing and annotation of the Blastocystis hominis genome.</title>
        <authorList>
            <person name="Wincker P."/>
        </authorList>
    </citation>
    <scope>NUCLEOTIDE SEQUENCE</scope>
    <source>
        <strain evidence="5">Singapore isolate B</strain>
    </source>
</reference>
<dbReference type="Proteomes" id="UP000008312">
    <property type="component" value="Unassembled WGS sequence"/>
</dbReference>
<dbReference type="GO" id="GO:0008270">
    <property type="term" value="F:zinc ion binding"/>
    <property type="evidence" value="ECO:0007669"/>
    <property type="project" value="UniProtKB-KW"/>
</dbReference>
<protein>
    <recommendedName>
        <fullName evidence="4">Zinc finger PHD-type domain-containing protein</fullName>
    </recommendedName>
</protein>
<dbReference type="InterPro" id="IPR050701">
    <property type="entry name" value="Histone_Mod_Regulator"/>
</dbReference>
<evidence type="ECO:0000259" key="4">
    <source>
        <dbReference type="SMART" id="SM00249"/>
    </source>
</evidence>
<dbReference type="EMBL" id="FN668661">
    <property type="protein sequence ID" value="CBK23761.2"/>
    <property type="molecule type" value="Genomic_DNA"/>
</dbReference>
<dbReference type="InterPro" id="IPR019787">
    <property type="entry name" value="Znf_PHD-finger"/>
</dbReference>
<dbReference type="SMART" id="SM00249">
    <property type="entry name" value="PHD"/>
    <property type="match status" value="1"/>
</dbReference>